<keyword evidence="2" id="KW-0446">Lipid-binding</keyword>
<comment type="similarity">
    <text evidence="1">Belongs to the calycin superfamily. Fatty-acid binding protein (FABP) family.</text>
</comment>
<dbReference type="SUPFAM" id="SSF50814">
    <property type="entry name" value="Lipocalins"/>
    <property type="match status" value="1"/>
</dbReference>
<reference evidence="3" key="1">
    <citation type="submission" date="2022-01" db="EMBL/GenBank/DDBJ databases">
        <authorList>
            <person name="King R."/>
        </authorList>
    </citation>
    <scope>NUCLEOTIDE SEQUENCE</scope>
</reference>
<accession>A0A9N9SUL6</accession>
<dbReference type="InterPro" id="IPR012674">
    <property type="entry name" value="Calycin"/>
</dbReference>
<dbReference type="InterPro" id="IPR000463">
    <property type="entry name" value="Fatty_acid-bd"/>
</dbReference>
<dbReference type="Proteomes" id="UP001153709">
    <property type="component" value="Chromosome 3"/>
</dbReference>
<organism evidence="3 4">
    <name type="scientific">Diabrotica balteata</name>
    <name type="common">Banded cucumber beetle</name>
    <dbReference type="NCBI Taxonomy" id="107213"/>
    <lineage>
        <taxon>Eukaryota</taxon>
        <taxon>Metazoa</taxon>
        <taxon>Ecdysozoa</taxon>
        <taxon>Arthropoda</taxon>
        <taxon>Hexapoda</taxon>
        <taxon>Insecta</taxon>
        <taxon>Pterygota</taxon>
        <taxon>Neoptera</taxon>
        <taxon>Endopterygota</taxon>
        <taxon>Coleoptera</taxon>
        <taxon>Polyphaga</taxon>
        <taxon>Cucujiformia</taxon>
        <taxon>Chrysomeloidea</taxon>
        <taxon>Chrysomelidae</taxon>
        <taxon>Galerucinae</taxon>
        <taxon>Diabroticina</taxon>
        <taxon>Diabroticites</taxon>
        <taxon>Diabrotica</taxon>
    </lineage>
</organism>
<dbReference type="EMBL" id="OU898278">
    <property type="protein sequence ID" value="CAG9830717.1"/>
    <property type="molecule type" value="Genomic_DNA"/>
</dbReference>
<dbReference type="OrthoDB" id="412780at2759"/>
<dbReference type="AlphaFoldDB" id="A0A9N9SUL6"/>
<protein>
    <submittedName>
        <fullName evidence="3">Uncharacterized protein</fullName>
    </submittedName>
</protein>
<dbReference type="GO" id="GO:0008289">
    <property type="term" value="F:lipid binding"/>
    <property type="evidence" value="ECO:0007669"/>
    <property type="project" value="UniProtKB-KW"/>
</dbReference>
<proteinExistence type="inferred from homology"/>
<sequence length="123" mass="13827">MVLSGKYSIIGEENFVQYLKDYGIPEDLVKDHDQFSIAFKQVGNKVTITKTTNNSSLDVSFTIGEEFEEQFFGHKIKSNSKLDGDVLVITNGDNSRTFNFTDNGLEIVHKSPRGSAKLIFKKD</sequence>
<dbReference type="PANTHER" id="PTHR11955">
    <property type="entry name" value="FATTY ACID BINDING PROTEIN"/>
    <property type="match status" value="1"/>
</dbReference>
<evidence type="ECO:0000256" key="2">
    <source>
        <dbReference type="ARBA" id="ARBA00023121"/>
    </source>
</evidence>
<evidence type="ECO:0000313" key="4">
    <source>
        <dbReference type="Proteomes" id="UP001153709"/>
    </source>
</evidence>
<dbReference type="InterPro" id="IPR031259">
    <property type="entry name" value="ILBP"/>
</dbReference>
<gene>
    <name evidence="3" type="ORF">DIABBA_LOCUS4388</name>
</gene>
<dbReference type="PRINTS" id="PR00178">
    <property type="entry name" value="FATTYACIDBP"/>
</dbReference>
<dbReference type="Pfam" id="PF14651">
    <property type="entry name" value="Lipocalin_7"/>
    <property type="match status" value="1"/>
</dbReference>
<dbReference type="Gene3D" id="2.40.128.20">
    <property type="match status" value="1"/>
</dbReference>
<keyword evidence="4" id="KW-1185">Reference proteome</keyword>
<name>A0A9N9SUL6_DIABA</name>
<evidence type="ECO:0000256" key="1">
    <source>
        <dbReference type="ARBA" id="ARBA00008390"/>
    </source>
</evidence>
<evidence type="ECO:0000313" key="3">
    <source>
        <dbReference type="EMBL" id="CAG9830717.1"/>
    </source>
</evidence>